<dbReference type="PANTHER" id="PTHR28136:SF1">
    <property type="entry name" value="NUCLEUS EXPORT PROTEIN BRL1"/>
    <property type="match status" value="1"/>
</dbReference>
<dbReference type="InterPro" id="IPR040202">
    <property type="entry name" value="Brl1/Brr6"/>
</dbReference>
<dbReference type="EMBL" id="JACAZI010000019">
    <property type="protein sequence ID" value="KAF7340168.1"/>
    <property type="molecule type" value="Genomic_DNA"/>
</dbReference>
<dbReference type="AlphaFoldDB" id="A0A8H7CLW8"/>
<keyword evidence="2" id="KW-1133">Transmembrane helix</keyword>
<dbReference type="GO" id="GO:0055088">
    <property type="term" value="P:lipid homeostasis"/>
    <property type="evidence" value="ECO:0007669"/>
    <property type="project" value="InterPro"/>
</dbReference>
<feature type="compositionally biased region" description="Basic and acidic residues" evidence="1">
    <location>
        <begin position="107"/>
        <end position="117"/>
    </location>
</feature>
<reference evidence="4" key="1">
    <citation type="submission" date="2020-05" db="EMBL/GenBank/DDBJ databases">
        <title>Mycena genomes resolve the evolution of fungal bioluminescence.</title>
        <authorList>
            <person name="Tsai I.J."/>
        </authorList>
    </citation>
    <scope>NUCLEOTIDE SEQUENCE</scope>
    <source>
        <strain evidence="4">CCC161011</strain>
    </source>
</reference>
<sequence length="460" mass="49745">MSTSRLRSQRSTDAPMDFEYTSRPNTKPVWAAEKSAEDDPTTPKKRSHADLSNPPTPLHNPVFGQNQNIPFIFQTPPRQMDPSPYPWAPPANFSPAKAFPQSSPAPELRDVDMREASPPKPESGATATSPEANGGRKVSTGGMRRVLKSRMKSALSMSTVPESRGDERDPYSDSEDEADPAGRLTRTGSTSNHYTLNIPSPPAPQSDVPYILLGYLQFFFNLSLILLFLYLVVQFILTVQRDVEERISEYSMDIVQDIAMCALQYKNNLCENPLPAMAQQCALWATCMSRDPTIVGRAKVGAEMIAEVVNGFVEPISWKALASPSVSRLIQLAHAASDMQSRGVSPGIHADVVVILDPVYQRASLALSFSPSAPGPAGPTGCPPRTVSGSIPSCESSQSLWWISVTGAHTELGTLRRVAFLDSAGGAGNSVATSTARRGRGGEDQVNLASSILRYVCTHT</sequence>
<comment type="caution">
    <text evidence="4">The sequence shown here is derived from an EMBL/GenBank/DDBJ whole genome shotgun (WGS) entry which is preliminary data.</text>
</comment>
<organism evidence="4 5">
    <name type="scientific">Mycena venus</name>
    <dbReference type="NCBI Taxonomy" id="2733690"/>
    <lineage>
        <taxon>Eukaryota</taxon>
        <taxon>Fungi</taxon>
        <taxon>Dikarya</taxon>
        <taxon>Basidiomycota</taxon>
        <taxon>Agaricomycotina</taxon>
        <taxon>Agaricomycetes</taxon>
        <taxon>Agaricomycetidae</taxon>
        <taxon>Agaricales</taxon>
        <taxon>Marasmiineae</taxon>
        <taxon>Mycenaceae</taxon>
        <taxon>Mycena</taxon>
    </lineage>
</organism>
<keyword evidence="2" id="KW-0472">Membrane</keyword>
<feature type="domain" description="Brl1/Brr6" evidence="3">
    <location>
        <begin position="212"/>
        <end position="333"/>
    </location>
</feature>
<feature type="compositionally biased region" description="Polar residues" evidence="1">
    <location>
        <begin position="186"/>
        <end position="198"/>
    </location>
</feature>
<dbReference type="InterPro" id="IPR018767">
    <property type="entry name" value="Brl1/Brr6_dom"/>
</dbReference>
<dbReference type="GO" id="GO:0031965">
    <property type="term" value="C:nuclear membrane"/>
    <property type="evidence" value="ECO:0007669"/>
    <property type="project" value="InterPro"/>
</dbReference>
<protein>
    <submittedName>
        <fullName evidence="4">Nuclear membrane protein</fullName>
    </submittedName>
</protein>
<accession>A0A8H7CLW8</accession>
<dbReference type="GO" id="GO:0006998">
    <property type="term" value="P:nuclear envelope organization"/>
    <property type="evidence" value="ECO:0007669"/>
    <property type="project" value="InterPro"/>
</dbReference>
<name>A0A8H7CLW8_9AGAR</name>
<evidence type="ECO:0000259" key="3">
    <source>
        <dbReference type="SMART" id="SM01042"/>
    </source>
</evidence>
<dbReference type="PANTHER" id="PTHR28136">
    <property type="entry name" value="NUCLEUS EXPORT PROTEIN BRR6"/>
    <property type="match status" value="1"/>
</dbReference>
<evidence type="ECO:0000256" key="1">
    <source>
        <dbReference type="SAM" id="MobiDB-lite"/>
    </source>
</evidence>
<dbReference type="Proteomes" id="UP000620124">
    <property type="component" value="Unassembled WGS sequence"/>
</dbReference>
<dbReference type="OrthoDB" id="5961at2759"/>
<proteinExistence type="predicted"/>
<feature type="region of interest" description="Disordered" evidence="1">
    <location>
        <begin position="1"/>
        <end position="200"/>
    </location>
</feature>
<keyword evidence="2" id="KW-0812">Transmembrane</keyword>
<evidence type="ECO:0000313" key="5">
    <source>
        <dbReference type="Proteomes" id="UP000620124"/>
    </source>
</evidence>
<evidence type="ECO:0000256" key="2">
    <source>
        <dbReference type="SAM" id="Phobius"/>
    </source>
</evidence>
<feature type="transmembrane region" description="Helical" evidence="2">
    <location>
        <begin position="218"/>
        <end position="237"/>
    </location>
</feature>
<feature type="compositionally biased region" description="Polar residues" evidence="1">
    <location>
        <begin position="1"/>
        <end position="12"/>
    </location>
</feature>
<keyword evidence="5" id="KW-1185">Reference proteome</keyword>
<dbReference type="SMART" id="SM01042">
    <property type="entry name" value="Brr6_like_C_C"/>
    <property type="match status" value="1"/>
</dbReference>
<gene>
    <name evidence="4" type="ORF">MVEN_01935300</name>
</gene>
<dbReference type="Pfam" id="PF10104">
    <property type="entry name" value="Brr6_like_C_C"/>
    <property type="match status" value="1"/>
</dbReference>
<evidence type="ECO:0000313" key="4">
    <source>
        <dbReference type="EMBL" id="KAF7340168.1"/>
    </source>
</evidence>